<dbReference type="RefSeq" id="WP_107814626.1">
    <property type="nucleotide sequence ID" value="NZ_QAOH01000001.1"/>
</dbReference>
<comment type="caution">
    <text evidence="1">The sequence shown here is derived from an EMBL/GenBank/DDBJ whole genome shotgun (WGS) entry which is preliminary data.</text>
</comment>
<name>A0A2T5HVI3_9RHOB</name>
<dbReference type="OrthoDB" id="7874733at2"/>
<reference evidence="1 2" key="1">
    <citation type="submission" date="2018-04" db="EMBL/GenBank/DDBJ databases">
        <title>Genomic Encyclopedia of Archaeal and Bacterial Type Strains, Phase II (KMG-II): from individual species to whole genera.</title>
        <authorList>
            <person name="Goeker M."/>
        </authorList>
    </citation>
    <scope>NUCLEOTIDE SEQUENCE [LARGE SCALE GENOMIC DNA]</scope>
    <source>
        <strain evidence="1 2">DSM 100434</strain>
    </source>
</reference>
<protein>
    <submittedName>
        <fullName evidence="1">Uncharacterized protein</fullName>
    </submittedName>
</protein>
<sequence>MCISAEALALFLNLIVAPITSEPGRIIVHAEEIDAHWVQLEDRWCTMAPQLQGREMFAALEN</sequence>
<evidence type="ECO:0000313" key="1">
    <source>
        <dbReference type="EMBL" id="PTQ75607.1"/>
    </source>
</evidence>
<keyword evidence="2" id="KW-1185">Reference proteome</keyword>
<evidence type="ECO:0000313" key="2">
    <source>
        <dbReference type="Proteomes" id="UP000244077"/>
    </source>
</evidence>
<gene>
    <name evidence="1" type="ORF">C8N42_101146</name>
</gene>
<dbReference type="Proteomes" id="UP000244077">
    <property type="component" value="Unassembled WGS sequence"/>
</dbReference>
<organism evidence="1 2">
    <name type="scientific">Celeribacter persicus</name>
    <dbReference type="NCBI Taxonomy" id="1651082"/>
    <lineage>
        <taxon>Bacteria</taxon>
        <taxon>Pseudomonadati</taxon>
        <taxon>Pseudomonadota</taxon>
        <taxon>Alphaproteobacteria</taxon>
        <taxon>Rhodobacterales</taxon>
        <taxon>Roseobacteraceae</taxon>
        <taxon>Celeribacter</taxon>
    </lineage>
</organism>
<dbReference type="EMBL" id="QAOH01000001">
    <property type="protein sequence ID" value="PTQ75607.1"/>
    <property type="molecule type" value="Genomic_DNA"/>
</dbReference>
<dbReference type="AlphaFoldDB" id="A0A2T5HVI3"/>
<accession>A0A2T5HVI3</accession>
<proteinExistence type="predicted"/>